<keyword evidence="4" id="KW-1003">Cell membrane</keyword>
<proteinExistence type="inferred from homology"/>
<protein>
    <submittedName>
        <fullName evidence="10">Multidrug effflux MFS transporter</fullName>
    </submittedName>
</protein>
<evidence type="ECO:0000256" key="8">
    <source>
        <dbReference type="SAM" id="Phobius"/>
    </source>
</evidence>
<dbReference type="Proteomes" id="UP001589665">
    <property type="component" value="Unassembled WGS sequence"/>
</dbReference>
<evidence type="ECO:0000256" key="3">
    <source>
        <dbReference type="ARBA" id="ARBA00022448"/>
    </source>
</evidence>
<dbReference type="InterPro" id="IPR036259">
    <property type="entry name" value="MFS_trans_sf"/>
</dbReference>
<evidence type="ECO:0000256" key="5">
    <source>
        <dbReference type="ARBA" id="ARBA00022692"/>
    </source>
</evidence>
<evidence type="ECO:0000256" key="6">
    <source>
        <dbReference type="ARBA" id="ARBA00022989"/>
    </source>
</evidence>
<comment type="similarity">
    <text evidence="2">Belongs to the major facilitator superfamily. Bcr/CmlA family.</text>
</comment>
<feature type="transmembrane region" description="Helical" evidence="8">
    <location>
        <begin position="83"/>
        <end position="102"/>
    </location>
</feature>
<dbReference type="RefSeq" id="WP_229714422.1">
    <property type="nucleotide sequence ID" value="NZ_BMNS01000005.1"/>
</dbReference>
<evidence type="ECO:0000256" key="7">
    <source>
        <dbReference type="ARBA" id="ARBA00023136"/>
    </source>
</evidence>
<organism evidence="10 11">
    <name type="scientific">Lutibacter litoralis</name>
    <dbReference type="NCBI Taxonomy" id="321268"/>
    <lineage>
        <taxon>Bacteria</taxon>
        <taxon>Pseudomonadati</taxon>
        <taxon>Bacteroidota</taxon>
        <taxon>Flavobacteriia</taxon>
        <taxon>Flavobacteriales</taxon>
        <taxon>Flavobacteriaceae</taxon>
        <taxon>Lutibacter</taxon>
    </lineage>
</organism>
<feature type="transmembrane region" description="Helical" evidence="8">
    <location>
        <begin position="286"/>
        <end position="307"/>
    </location>
</feature>
<dbReference type="SUPFAM" id="SSF103473">
    <property type="entry name" value="MFS general substrate transporter"/>
    <property type="match status" value="1"/>
</dbReference>
<feature type="transmembrane region" description="Helical" evidence="8">
    <location>
        <begin position="313"/>
        <end position="332"/>
    </location>
</feature>
<dbReference type="NCBIfam" id="TIGR00710">
    <property type="entry name" value="efflux_Bcr_CflA"/>
    <property type="match status" value="1"/>
</dbReference>
<evidence type="ECO:0000256" key="1">
    <source>
        <dbReference type="ARBA" id="ARBA00004651"/>
    </source>
</evidence>
<dbReference type="Pfam" id="PF07690">
    <property type="entry name" value="MFS_1"/>
    <property type="match status" value="1"/>
</dbReference>
<keyword evidence="7 8" id="KW-0472">Membrane</keyword>
<feature type="domain" description="Major facilitator superfamily (MFS) profile" evidence="9">
    <location>
        <begin position="14"/>
        <end position="402"/>
    </location>
</feature>
<feature type="transmembrane region" description="Helical" evidence="8">
    <location>
        <begin position="258"/>
        <end position="279"/>
    </location>
</feature>
<reference evidence="10 11" key="1">
    <citation type="submission" date="2024-09" db="EMBL/GenBank/DDBJ databases">
        <authorList>
            <person name="Sun Q."/>
            <person name="Mori K."/>
        </authorList>
    </citation>
    <scope>NUCLEOTIDE SEQUENCE [LARGE SCALE GENOMIC DNA]</scope>
    <source>
        <strain evidence="10 11">JCM 13034</strain>
    </source>
</reference>
<feature type="transmembrane region" description="Helical" evidence="8">
    <location>
        <begin position="376"/>
        <end position="397"/>
    </location>
</feature>
<accession>A0ABV5JYQ1</accession>
<evidence type="ECO:0000259" key="9">
    <source>
        <dbReference type="PROSITE" id="PS50850"/>
    </source>
</evidence>
<evidence type="ECO:0000256" key="4">
    <source>
        <dbReference type="ARBA" id="ARBA00022475"/>
    </source>
</evidence>
<dbReference type="CDD" id="cd17320">
    <property type="entry name" value="MFS_MdfA_MDR_like"/>
    <property type="match status" value="1"/>
</dbReference>
<feature type="transmembrane region" description="Helical" evidence="8">
    <location>
        <begin position="222"/>
        <end position="246"/>
    </location>
</feature>
<keyword evidence="6 8" id="KW-1133">Transmembrane helix</keyword>
<evidence type="ECO:0000313" key="11">
    <source>
        <dbReference type="Proteomes" id="UP001589665"/>
    </source>
</evidence>
<evidence type="ECO:0000313" key="10">
    <source>
        <dbReference type="EMBL" id="MFB9271570.1"/>
    </source>
</evidence>
<dbReference type="InterPro" id="IPR011701">
    <property type="entry name" value="MFS"/>
</dbReference>
<dbReference type="Gene3D" id="1.20.1720.10">
    <property type="entry name" value="Multidrug resistance protein D"/>
    <property type="match status" value="1"/>
</dbReference>
<feature type="transmembrane region" description="Helical" evidence="8">
    <location>
        <begin position="55"/>
        <end position="71"/>
    </location>
</feature>
<keyword evidence="5 8" id="KW-0812">Transmembrane</keyword>
<dbReference type="PROSITE" id="PS50850">
    <property type="entry name" value="MFS"/>
    <property type="match status" value="1"/>
</dbReference>
<dbReference type="EMBL" id="JBHMDX010000006">
    <property type="protein sequence ID" value="MFB9271570.1"/>
    <property type="molecule type" value="Genomic_DNA"/>
</dbReference>
<dbReference type="PANTHER" id="PTHR23502">
    <property type="entry name" value="MAJOR FACILITATOR SUPERFAMILY"/>
    <property type="match status" value="1"/>
</dbReference>
<dbReference type="InterPro" id="IPR004812">
    <property type="entry name" value="Efflux_drug-R_Bcr/CmlA"/>
</dbReference>
<keyword evidence="3" id="KW-0813">Transport</keyword>
<comment type="caution">
    <text evidence="10">The sequence shown here is derived from an EMBL/GenBank/DDBJ whole genome shotgun (WGS) entry which is preliminary data.</text>
</comment>
<evidence type="ECO:0000256" key="2">
    <source>
        <dbReference type="ARBA" id="ARBA00006236"/>
    </source>
</evidence>
<feature type="transmembrane region" description="Helical" evidence="8">
    <location>
        <begin position="141"/>
        <end position="159"/>
    </location>
</feature>
<keyword evidence="11" id="KW-1185">Reference proteome</keyword>
<gene>
    <name evidence="10" type="ORF">ACFFT3_06685</name>
</gene>
<dbReference type="PANTHER" id="PTHR23502:SF132">
    <property type="entry name" value="POLYAMINE TRANSPORTER 2-RELATED"/>
    <property type="match status" value="1"/>
</dbReference>
<comment type="subcellular location">
    <subcellularLocation>
        <location evidence="1">Cell membrane</location>
        <topology evidence="1">Multi-pass membrane protein</topology>
    </subcellularLocation>
</comment>
<dbReference type="InterPro" id="IPR020846">
    <property type="entry name" value="MFS_dom"/>
</dbReference>
<feature type="transmembrane region" description="Helical" evidence="8">
    <location>
        <begin position="344"/>
        <end position="364"/>
    </location>
</feature>
<feature type="transmembrane region" description="Helical" evidence="8">
    <location>
        <begin position="171"/>
        <end position="188"/>
    </location>
</feature>
<feature type="transmembrane region" description="Helical" evidence="8">
    <location>
        <begin position="16"/>
        <end position="35"/>
    </location>
</feature>
<name>A0ABV5JYQ1_9FLAO</name>
<sequence length="412" mass="45376">MYICKMLKKNSSQLEFIALMASLMSVVALAIDALLPALDLIGISIGTENIVDNQLLITMIFLGLGLGPLFFGPISDSLGRKPIVFMGFGIFILASFICVYSESLEMMVAGRILQGIGLSAPRTISIAMVRDTFNGDYMARIMSFITVVFLLIPIIAPAMGKFVLDHYNWQAIFYIQLIFSLIVSFWFWKRQPETLLKEQRLKFTSHIFIDGVKEILKAKRTIGFTVISGFVTGSFMVYLSTAQQIFQIQYDLKEQFPYIFAGIAIAIGTATFLNGTLVIKFGMEKMVTASLVAFFGISLIYIILFSSSANPEIGVLLTFLGLQFFAIGFLFGNLRALAMEPIGHIAGIGAAITGFISTIMAVPISTIIGRFVSNTALPLFIGFLFCSFLALLILIYLKVSKNKAQLSLKDSI</sequence>